<dbReference type="PANTHER" id="PTHR43639:SF1">
    <property type="entry name" value="SHORT-CHAIN DEHYDROGENASE_REDUCTASE FAMILY PROTEIN"/>
    <property type="match status" value="1"/>
</dbReference>
<dbReference type="AlphaFoldDB" id="A0A7D4BP44"/>
<dbReference type="PANTHER" id="PTHR43639">
    <property type="entry name" value="OXIDOREDUCTASE, SHORT-CHAIN DEHYDROGENASE/REDUCTASE FAMILY (AFU_ORTHOLOGUE AFUA_5G02870)"/>
    <property type="match status" value="1"/>
</dbReference>
<protein>
    <submittedName>
        <fullName evidence="3">SDR family oxidoreductase</fullName>
    </submittedName>
</protein>
<evidence type="ECO:0000313" key="4">
    <source>
        <dbReference type="Proteomes" id="UP000503088"/>
    </source>
</evidence>
<dbReference type="FunFam" id="3.40.50.720:FF:000173">
    <property type="entry name" value="3-oxoacyl-[acyl-carrier protein] reductase"/>
    <property type="match status" value="1"/>
</dbReference>
<dbReference type="SUPFAM" id="SSF51735">
    <property type="entry name" value="NAD(P)-binding Rossmann-fold domains"/>
    <property type="match status" value="1"/>
</dbReference>
<keyword evidence="2" id="KW-0560">Oxidoreductase</keyword>
<dbReference type="Pfam" id="PF13561">
    <property type="entry name" value="adh_short_C2"/>
    <property type="match status" value="1"/>
</dbReference>
<dbReference type="Gene3D" id="3.40.50.720">
    <property type="entry name" value="NAD(P)-binding Rossmann-like Domain"/>
    <property type="match status" value="1"/>
</dbReference>
<dbReference type="KEGG" id="kpul:GXN76_04070"/>
<evidence type="ECO:0000256" key="2">
    <source>
        <dbReference type="ARBA" id="ARBA00023002"/>
    </source>
</evidence>
<organism evidence="3 4">
    <name type="scientific">Kroppenstedtia pulmonis</name>
    <dbReference type="NCBI Taxonomy" id="1380685"/>
    <lineage>
        <taxon>Bacteria</taxon>
        <taxon>Bacillati</taxon>
        <taxon>Bacillota</taxon>
        <taxon>Bacilli</taxon>
        <taxon>Bacillales</taxon>
        <taxon>Thermoactinomycetaceae</taxon>
        <taxon>Kroppenstedtia</taxon>
    </lineage>
</organism>
<reference evidence="3 4" key="1">
    <citation type="submission" date="2020-01" db="EMBL/GenBank/DDBJ databases">
        <authorList>
            <person name="Gulvik C.A."/>
            <person name="Batra D.G."/>
        </authorList>
    </citation>
    <scope>NUCLEOTIDE SEQUENCE [LARGE SCALE GENOMIC DNA]</scope>
    <source>
        <strain evidence="3 4">W9323</strain>
    </source>
</reference>
<gene>
    <name evidence="3" type="ORF">GXN76_04070</name>
</gene>
<dbReference type="CDD" id="cd05233">
    <property type="entry name" value="SDR_c"/>
    <property type="match status" value="1"/>
</dbReference>
<evidence type="ECO:0000313" key="3">
    <source>
        <dbReference type="EMBL" id="QKG83731.1"/>
    </source>
</evidence>
<accession>A0A7D4BP44</accession>
<dbReference type="GO" id="GO:0016491">
    <property type="term" value="F:oxidoreductase activity"/>
    <property type="evidence" value="ECO:0007669"/>
    <property type="project" value="UniProtKB-KW"/>
</dbReference>
<proteinExistence type="inferred from homology"/>
<dbReference type="InterPro" id="IPR002347">
    <property type="entry name" value="SDR_fam"/>
</dbReference>
<dbReference type="Proteomes" id="UP000503088">
    <property type="component" value="Chromosome"/>
</dbReference>
<dbReference type="EMBL" id="CP048104">
    <property type="protein sequence ID" value="QKG83731.1"/>
    <property type="molecule type" value="Genomic_DNA"/>
</dbReference>
<dbReference type="InterPro" id="IPR036291">
    <property type="entry name" value="NAD(P)-bd_dom_sf"/>
</dbReference>
<dbReference type="RefSeq" id="WP_173220749.1">
    <property type="nucleotide sequence ID" value="NZ_CP048104.1"/>
</dbReference>
<dbReference type="PRINTS" id="PR00081">
    <property type="entry name" value="GDHRDH"/>
</dbReference>
<sequence>MGFNEKGVALVTGSSGGLGRMSALLLAEAGWDIAIHYRNSKEQAEQLLQEVHDRGQTAYVFQGDVCDAAQARNVVNQAAKRFGRLDALVHAVGPFMRERRLFADYRPEEIDYMVDGNLKSALHTVHAALPVMRREGNGRIILFGFGRSGEAPAWPDRTAYASAKTGLVSLTKSLAVEEAPYGITVNMVCPGDIVGENKEKRIDEVRDHRDEETPLGRPGAGEDVARVIRFLCDRDSDFVTGNIIQVTGGLDVIHPVSKAKKK</sequence>
<evidence type="ECO:0000256" key="1">
    <source>
        <dbReference type="ARBA" id="ARBA00006484"/>
    </source>
</evidence>
<comment type="similarity">
    <text evidence="1">Belongs to the short-chain dehydrogenases/reductases (SDR) family.</text>
</comment>
<keyword evidence="4" id="KW-1185">Reference proteome</keyword>
<name>A0A7D4BP44_9BACL</name>